<evidence type="ECO:0000313" key="2">
    <source>
        <dbReference type="Proteomes" id="UP001344447"/>
    </source>
</evidence>
<name>A0AAN7YZX9_9MYCE</name>
<accession>A0AAN7YZX9</accession>
<comment type="caution">
    <text evidence="1">The sequence shown here is derived from an EMBL/GenBank/DDBJ whole genome shotgun (WGS) entry which is preliminary data.</text>
</comment>
<evidence type="ECO:0000313" key="1">
    <source>
        <dbReference type="EMBL" id="KAK5584526.1"/>
    </source>
</evidence>
<proteinExistence type="predicted"/>
<keyword evidence="2" id="KW-1185">Reference proteome</keyword>
<sequence length="62" mass="7150">MVLKKKNTNQIYKDKAMSKNINPFNKLSGEVAYKPKKIKSETNTFEEALLLIDDIKSMCNEL</sequence>
<organism evidence="1 2">
    <name type="scientific">Dictyostelium firmibasis</name>
    <dbReference type="NCBI Taxonomy" id="79012"/>
    <lineage>
        <taxon>Eukaryota</taxon>
        <taxon>Amoebozoa</taxon>
        <taxon>Evosea</taxon>
        <taxon>Eumycetozoa</taxon>
        <taxon>Dictyostelia</taxon>
        <taxon>Dictyosteliales</taxon>
        <taxon>Dictyosteliaceae</taxon>
        <taxon>Dictyostelium</taxon>
    </lineage>
</organism>
<reference evidence="1 2" key="1">
    <citation type="submission" date="2023-11" db="EMBL/GenBank/DDBJ databases">
        <title>Dfirmibasis_genome.</title>
        <authorList>
            <person name="Edelbroek B."/>
            <person name="Kjellin J."/>
            <person name="Jerlstrom-Hultqvist J."/>
            <person name="Soderbom F."/>
        </authorList>
    </citation>
    <scope>NUCLEOTIDE SEQUENCE [LARGE SCALE GENOMIC DNA]</scope>
    <source>
        <strain evidence="1 2">TNS-C-14</strain>
    </source>
</reference>
<gene>
    <name evidence="1" type="ORF">RB653_006138</name>
</gene>
<dbReference type="Proteomes" id="UP001344447">
    <property type="component" value="Unassembled WGS sequence"/>
</dbReference>
<dbReference type="EMBL" id="JAVFKY010000001">
    <property type="protein sequence ID" value="KAK5584526.1"/>
    <property type="molecule type" value="Genomic_DNA"/>
</dbReference>
<dbReference type="AlphaFoldDB" id="A0AAN7YZX9"/>
<protein>
    <submittedName>
        <fullName evidence="1">Uncharacterized protein</fullName>
    </submittedName>
</protein>